<evidence type="ECO:0000313" key="1">
    <source>
        <dbReference type="EMBL" id="MBC3917114.1"/>
    </source>
</evidence>
<protein>
    <submittedName>
        <fullName evidence="1">Uncharacterized protein</fullName>
    </submittedName>
</protein>
<sequence length="64" mass="7131">MKLTDQDIADLIDRLQTDHVQVGKEFVAHDGYSDRLATEICLIGQAIECLTSLRVQRASISVTE</sequence>
<dbReference type="RefSeq" id="WP_186946372.1">
    <property type="nucleotide sequence ID" value="NZ_JACOGF010000003.1"/>
</dbReference>
<proteinExistence type="predicted"/>
<organism evidence="1 2">
    <name type="scientific">Undibacterium hunanense</name>
    <dbReference type="NCBI Taxonomy" id="2762292"/>
    <lineage>
        <taxon>Bacteria</taxon>
        <taxon>Pseudomonadati</taxon>
        <taxon>Pseudomonadota</taxon>
        <taxon>Betaproteobacteria</taxon>
        <taxon>Burkholderiales</taxon>
        <taxon>Oxalobacteraceae</taxon>
        <taxon>Undibacterium</taxon>
    </lineage>
</organism>
<evidence type="ECO:0000313" key="2">
    <source>
        <dbReference type="Proteomes" id="UP000650424"/>
    </source>
</evidence>
<comment type="caution">
    <text evidence="1">The sequence shown here is derived from an EMBL/GenBank/DDBJ whole genome shotgun (WGS) entry which is preliminary data.</text>
</comment>
<reference evidence="1 2" key="1">
    <citation type="submission" date="2020-08" db="EMBL/GenBank/DDBJ databases">
        <title>Novel species isolated from subtropical streams in China.</title>
        <authorList>
            <person name="Lu H."/>
        </authorList>
    </citation>
    <scope>NUCLEOTIDE SEQUENCE [LARGE SCALE GENOMIC DNA]</scope>
    <source>
        <strain evidence="1 2">CY18W</strain>
    </source>
</reference>
<accession>A0ABR6ZNE6</accession>
<keyword evidence="2" id="KW-1185">Reference proteome</keyword>
<dbReference type="EMBL" id="JACOGF010000003">
    <property type="protein sequence ID" value="MBC3917114.1"/>
    <property type="molecule type" value="Genomic_DNA"/>
</dbReference>
<name>A0ABR6ZNE6_9BURK</name>
<gene>
    <name evidence="1" type="ORF">H8L32_06475</name>
</gene>
<dbReference type="Proteomes" id="UP000650424">
    <property type="component" value="Unassembled WGS sequence"/>
</dbReference>